<organism evidence="2 3">
    <name type="scientific">Salarchaeum japonicum</name>
    <dbReference type="NCBI Taxonomy" id="555573"/>
    <lineage>
        <taxon>Archaea</taxon>
        <taxon>Methanobacteriati</taxon>
        <taxon>Methanobacteriota</taxon>
        <taxon>Stenosarchaea group</taxon>
        <taxon>Halobacteria</taxon>
        <taxon>Halobacteriales</taxon>
        <taxon>Halobacteriaceae</taxon>
    </lineage>
</organism>
<dbReference type="Pfam" id="PF00753">
    <property type="entry name" value="Lactamase_B"/>
    <property type="match status" value="1"/>
</dbReference>
<dbReference type="GeneID" id="68573535"/>
<dbReference type="InterPro" id="IPR001279">
    <property type="entry name" value="Metallo-B-lactamas"/>
</dbReference>
<dbReference type="InterPro" id="IPR036388">
    <property type="entry name" value="WH-like_DNA-bd_sf"/>
</dbReference>
<evidence type="ECO:0000313" key="3">
    <source>
        <dbReference type="Proteomes" id="UP001500194"/>
    </source>
</evidence>
<sequence>MRHIQLGNTEFEGRNSVYLLAGDGPTTLVDTGVGTDGVYDELAGALSDAGHAVGDLDRILLTHFHEDHAGLAGRLQRESGADVVVHEADAPLVAGDEEARAAMHDRQRDLLDEWGMPAEKQRELLDFLDTHDDIRGEPADVTPVADGDTLALGPYEAEVVHLPGHAAGLVGYLVEREGRREAFVGDALLPKYTPNVGGADVRVERPLRTYLDSLDRIESLGLDRAWPGHRGPIFAPTLRARDIADHHAERTERVLSVLRERGPATPWEVSADLFGDLHAIHVLHGPGEAYAHLDHLESEGVVSRTGREYALVADADAADLRLD</sequence>
<evidence type="ECO:0000313" key="2">
    <source>
        <dbReference type="EMBL" id="GAA0654684.1"/>
    </source>
</evidence>
<dbReference type="SUPFAM" id="SSF56281">
    <property type="entry name" value="Metallo-hydrolase/oxidoreductase"/>
    <property type="match status" value="1"/>
</dbReference>
<dbReference type="InterPro" id="IPR036866">
    <property type="entry name" value="RibonucZ/Hydroxyglut_hydro"/>
</dbReference>
<gene>
    <name evidence="2" type="ORF">GCM10009019_17890</name>
</gene>
<dbReference type="Gene3D" id="1.10.10.10">
    <property type="entry name" value="Winged helix-like DNA-binding domain superfamily/Winged helix DNA-binding domain"/>
    <property type="match status" value="1"/>
</dbReference>
<dbReference type="SMART" id="SM00849">
    <property type="entry name" value="Lactamase_B"/>
    <property type="match status" value="1"/>
</dbReference>
<protein>
    <submittedName>
        <fullName evidence="2">MBL fold metallo-hydrolase</fullName>
    </submittedName>
</protein>
<feature type="domain" description="Metallo-beta-lactamase" evidence="1">
    <location>
        <begin position="14"/>
        <end position="229"/>
    </location>
</feature>
<dbReference type="Proteomes" id="UP001500194">
    <property type="component" value="Unassembled WGS sequence"/>
</dbReference>
<keyword evidence="3" id="KW-1185">Reference proteome</keyword>
<accession>A0AAV3T2N0</accession>
<comment type="caution">
    <text evidence="2">The sequence shown here is derived from an EMBL/GenBank/DDBJ whole genome shotgun (WGS) entry which is preliminary data.</text>
</comment>
<dbReference type="InterPro" id="IPR050662">
    <property type="entry name" value="Sec-metab_biosynth-thioest"/>
</dbReference>
<dbReference type="CDD" id="cd07725">
    <property type="entry name" value="TTHA1429-like_MBL-fold"/>
    <property type="match status" value="1"/>
</dbReference>
<dbReference type="PANTHER" id="PTHR23131">
    <property type="entry name" value="ENDORIBONUCLEASE LACTB2"/>
    <property type="match status" value="1"/>
</dbReference>
<name>A0AAV3T2N0_9EURY</name>
<dbReference type="RefSeq" id="WP_227260383.1">
    <property type="nucleotide sequence ID" value="NZ_BAAADU010000002.1"/>
</dbReference>
<proteinExistence type="predicted"/>
<dbReference type="PANTHER" id="PTHR23131:SF4">
    <property type="entry name" value="METALLO-BETA-LACTAMASE SUPERFAMILY POTEIN"/>
    <property type="match status" value="1"/>
</dbReference>
<evidence type="ECO:0000259" key="1">
    <source>
        <dbReference type="SMART" id="SM00849"/>
    </source>
</evidence>
<dbReference type="EMBL" id="BAAADU010000002">
    <property type="protein sequence ID" value="GAA0654684.1"/>
    <property type="molecule type" value="Genomic_DNA"/>
</dbReference>
<dbReference type="Gene3D" id="3.60.15.10">
    <property type="entry name" value="Ribonuclease Z/Hydroxyacylglutathione hydrolase-like"/>
    <property type="match status" value="1"/>
</dbReference>
<dbReference type="AlphaFoldDB" id="A0AAV3T2N0"/>
<reference evidence="2 3" key="1">
    <citation type="journal article" date="2019" name="Int. J. Syst. Evol. Microbiol.">
        <title>The Global Catalogue of Microorganisms (GCM) 10K type strain sequencing project: providing services to taxonomists for standard genome sequencing and annotation.</title>
        <authorList>
            <consortium name="The Broad Institute Genomics Platform"/>
            <consortium name="The Broad Institute Genome Sequencing Center for Infectious Disease"/>
            <person name="Wu L."/>
            <person name="Ma J."/>
        </authorList>
    </citation>
    <scope>NUCLEOTIDE SEQUENCE [LARGE SCALE GENOMIC DNA]</scope>
    <source>
        <strain evidence="2 3">JCM 16327</strain>
    </source>
</reference>